<dbReference type="Pfam" id="PF13560">
    <property type="entry name" value="HTH_31"/>
    <property type="match status" value="1"/>
</dbReference>
<evidence type="ECO:0000313" key="4">
    <source>
        <dbReference type="EMBL" id="TWP43643.1"/>
    </source>
</evidence>
<evidence type="ECO:0000313" key="5">
    <source>
        <dbReference type="Proteomes" id="UP000316639"/>
    </source>
</evidence>
<dbReference type="Proteomes" id="UP000316639">
    <property type="component" value="Unassembled WGS sequence"/>
</dbReference>
<sequence length="214" mass="22844">MSPVAASDPVSTNTCAGTATASSHEPSRLTRRANQSRRKSGIRRASNTTPSPQRYSGRIVRLDGFLSRQDGRLDGQELGRQLRALRAASGRTLASVALEAGLSVPYVANLENGRGNPTVNALSKLADALGTTFTIALGEEAKPQQALPASLVRLSRSTRFRRDVRSIAAATGENETELAGRLLDSLAGLSTRDLAEADWFRLLDAVLLVSLHPQ</sequence>
<dbReference type="InterPro" id="IPR050807">
    <property type="entry name" value="TransReg_Diox_bact_type"/>
</dbReference>
<dbReference type="Gene3D" id="1.10.260.40">
    <property type="entry name" value="lambda repressor-like DNA-binding domains"/>
    <property type="match status" value="1"/>
</dbReference>
<dbReference type="PANTHER" id="PTHR46797">
    <property type="entry name" value="HTH-TYPE TRANSCRIPTIONAL REGULATOR"/>
    <property type="match status" value="1"/>
</dbReference>
<dbReference type="InterPro" id="IPR010982">
    <property type="entry name" value="Lambda_DNA-bd_dom_sf"/>
</dbReference>
<dbReference type="GO" id="GO:0005829">
    <property type="term" value="C:cytosol"/>
    <property type="evidence" value="ECO:0007669"/>
    <property type="project" value="TreeGrafter"/>
</dbReference>
<dbReference type="SUPFAM" id="SSF47413">
    <property type="entry name" value="lambda repressor-like DNA-binding domains"/>
    <property type="match status" value="1"/>
</dbReference>
<evidence type="ECO:0000259" key="3">
    <source>
        <dbReference type="PROSITE" id="PS50943"/>
    </source>
</evidence>
<dbReference type="InterPro" id="IPR001387">
    <property type="entry name" value="Cro/C1-type_HTH"/>
</dbReference>
<accession>A0A563EFI7</accession>
<feature type="domain" description="HTH cro/C1-type" evidence="3">
    <location>
        <begin position="82"/>
        <end position="136"/>
    </location>
</feature>
<evidence type="ECO:0000256" key="1">
    <source>
        <dbReference type="ARBA" id="ARBA00023125"/>
    </source>
</evidence>
<dbReference type="OrthoDB" id="4338746at2"/>
<protein>
    <submittedName>
        <fullName evidence="4">Helix-turn-helix domain-containing protein</fullName>
    </submittedName>
</protein>
<keyword evidence="1" id="KW-0238">DNA-binding</keyword>
<dbReference type="CDD" id="cd00093">
    <property type="entry name" value="HTH_XRE"/>
    <property type="match status" value="1"/>
</dbReference>
<feature type="compositionally biased region" description="Basic residues" evidence="2">
    <location>
        <begin position="29"/>
        <end position="42"/>
    </location>
</feature>
<reference evidence="4 5" key="1">
    <citation type="submission" date="2019-07" db="EMBL/GenBank/DDBJ databases">
        <title>Lentzea xizangensis sp. nov., isolated from Qinghai-Tibetan Plateau Soils.</title>
        <authorList>
            <person name="Huang J."/>
        </authorList>
    </citation>
    <scope>NUCLEOTIDE SEQUENCE [LARGE SCALE GENOMIC DNA]</scope>
    <source>
        <strain evidence="4 5">FXJ1.1311</strain>
    </source>
</reference>
<name>A0A563EFI7_9PSEU</name>
<feature type="compositionally biased region" description="Polar residues" evidence="2">
    <location>
        <begin position="45"/>
        <end position="54"/>
    </location>
</feature>
<comment type="caution">
    <text evidence="4">The sequence shown here is derived from an EMBL/GenBank/DDBJ whole genome shotgun (WGS) entry which is preliminary data.</text>
</comment>
<keyword evidence="5" id="KW-1185">Reference proteome</keyword>
<feature type="compositionally biased region" description="Polar residues" evidence="2">
    <location>
        <begin position="9"/>
        <end position="24"/>
    </location>
</feature>
<dbReference type="GO" id="GO:0003677">
    <property type="term" value="F:DNA binding"/>
    <property type="evidence" value="ECO:0007669"/>
    <property type="project" value="UniProtKB-KW"/>
</dbReference>
<proteinExistence type="predicted"/>
<dbReference type="GO" id="GO:0003700">
    <property type="term" value="F:DNA-binding transcription factor activity"/>
    <property type="evidence" value="ECO:0007669"/>
    <property type="project" value="TreeGrafter"/>
</dbReference>
<dbReference type="AlphaFoldDB" id="A0A563EFI7"/>
<dbReference type="PANTHER" id="PTHR46797:SF1">
    <property type="entry name" value="METHYLPHOSPHONATE SYNTHASE"/>
    <property type="match status" value="1"/>
</dbReference>
<feature type="region of interest" description="Disordered" evidence="2">
    <location>
        <begin position="1"/>
        <end position="55"/>
    </location>
</feature>
<dbReference type="PROSITE" id="PS50943">
    <property type="entry name" value="HTH_CROC1"/>
    <property type="match status" value="1"/>
</dbReference>
<dbReference type="SMART" id="SM00530">
    <property type="entry name" value="HTH_XRE"/>
    <property type="match status" value="1"/>
</dbReference>
<dbReference type="EMBL" id="VOBR01000060">
    <property type="protein sequence ID" value="TWP43643.1"/>
    <property type="molecule type" value="Genomic_DNA"/>
</dbReference>
<organism evidence="4 5">
    <name type="scientific">Lentzea tibetensis</name>
    <dbReference type="NCBI Taxonomy" id="2591470"/>
    <lineage>
        <taxon>Bacteria</taxon>
        <taxon>Bacillati</taxon>
        <taxon>Actinomycetota</taxon>
        <taxon>Actinomycetes</taxon>
        <taxon>Pseudonocardiales</taxon>
        <taxon>Pseudonocardiaceae</taxon>
        <taxon>Lentzea</taxon>
    </lineage>
</organism>
<evidence type="ECO:0000256" key="2">
    <source>
        <dbReference type="SAM" id="MobiDB-lite"/>
    </source>
</evidence>
<gene>
    <name evidence="4" type="ORF">FKR81_42205</name>
</gene>